<reference evidence="2" key="1">
    <citation type="submission" date="2017-03" db="EMBL/GenBank/DDBJ databases">
        <title>Genomes of endolithic fungi from Antarctica.</title>
        <authorList>
            <person name="Coleine C."/>
            <person name="Masonjones S."/>
            <person name="Stajich J.E."/>
        </authorList>
    </citation>
    <scope>NUCLEOTIDE SEQUENCE [LARGE SCALE GENOMIC DNA]</scope>
    <source>
        <strain evidence="2">CCFEE 5527</strain>
    </source>
</reference>
<dbReference type="InParanoid" id="A0A1V8TF86"/>
<proteinExistence type="predicted"/>
<evidence type="ECO:0000313" key="1">
    <source>
        <dbReference type="EMBL" id="OQO09882.1"/>
    </source>
</evidence>
<name>A0A1V8TF86_9PEZI</name>
<dbReference type="Proteomes" id="UP000192596">
    <property type="component" value="Unassembled WGS sequence"/>
</dbReference>
<organism evidence="1 2">
    <name type="scientific">Cryoendolithus antarcticus</name>
    <dbReference type="NCBI Taxonomy" id="1507870"/>
    <lineage>
        <taxon>Eukaryota</taxon>
        <taxon>Fungi</taxon>
        <taxon>Dikarya</taxon>
        <taxon>Ascomycota</taxon>
        <taxon>Pezizomycotina</taxon>
        <taxon>Dothideomycetes</taxon>
        <taxon>Dothideomycetidae</taxon>
        <taxon>Cladosporiales</taxon>
        <taxon>Cladosporiaceae</taxon>
        <taxon>Cryoendolithus</taxon>
    </lineage>
</organism>
<gene>
    <name evidence="1" type="ORF">B0A48_04236</name>
</gene>
<accession>A0A1V8TF86</accession>
<dbReference type="EMBL" id="NAJO01000009">
    <property type="protein sequence ID" value="OQO09882.1"/>
    <property type="molecule type" value="Genomic_DNA"/>
</dbReference>
<comment type="caution">
    <text evidence="1">The sequence shown here is derived from an EMBL/GenBank/DDBJ whole genome shotgun (WGS) entry which is preliminary data.</text>
</comment>
<keyword evidence="2" id="KW-1185">Reference proteome</keyword>
<dbReference type="AlphaFoldDB" id="A0A1V8TF86"/>
<evidence type="ECO:0000313" key="2">
    <source>
        <dbReference type="Proteomes" id="UP000192596"/>
    </source>
</evidence>
<dbReference type="OrthoDB" id="10681280at2759"/>
<sequence length="444" mass="50059">MSAQAEYFAHNDLLPLIALQLPRSSIAALRLMNSHINRQIAGYMFRTLRLRFHSWCMNRLYWIAANPTLRKGVRELVFDTASYYPREQEGDVPGEIGSILTAYIQQALEDAGLSMRNTAEGNRQCIALRKRHDEATRDENDAMSAWLGDPPATDEALLALQGCTTLTLTPWESLTGERNALPPPLADLSSRSHTYLAKNAARLMLIGEPHRLRHQFKVLNILGASQDAFGVGNRDSHRRNFPGIALWWNKRCPVLMTLRRQLPSTSPLTQLRLEIELENLDDTALTAFVETTTDASFAGLWSMAPNLRELDLEIRVRPQLPLSDGRYEFAAHSTFLSPATRPFFRSLTTLILRSMWLEQDHLAGFITAHKSTLTHISLFDVTLGSTSGQPTPYLKAPWLYVRPLFSNFLQGREAFNDVHEGALIDGIDRAERISHDFVIGESLV</sequence>
<protein>
    <submittedName>
        <fullName evidence="1">Uncharacterized protein</fullName>
    </submittedName>
</protein>